<dbReference type="EMBL" id="UOEU01000371">
    <property type="protein sequence ID" value="VAW32553.1"/>
    <property type="molecule type" value="Genomic_DNA"/>
</dbReference>
<gene>
    <name evidence="1" type="ORF">MNBD_CHLOROFLEXI01-3704</name>
</gene>
<organism evidence="1">
    <name type="scientific">hydrothermal vent metagenome</name>
    <dbReference type="NCBI Taxonomy" id="652676"/>
    <lineage>
        <taxon>unclassified sequences</taxon>
        <taxon>metagenomes</taxon>
        <taxon>ecological metagenomes</taxon>
    </lineage>
</organism>
<dbReference type="Gene3D" id="1.10.10.10">
    <property type="entry name" value="Winged helix-like DNA-binding domain superfamily/Winged helix DNA-binding domain"/>
    <property type="match status" value="1"/>
</dbReference>
<evidence type="ECO:0000313" key="1">
    <source>
        <dbReference type="EMBL" id="VAW32553.1"/>
    </source>
</evidence>
<proteinExistence type="predicted"/>
<sequence>MGKITALTRQKRNPDRINVFLDDEFAFGLAAITAVSLRI</sequence>
<accession>A0A3B0UWK4</accession>
<reference evidence="1" key="1">
    <citation type="submission" date="2018-06" db="EMBL/GenBank/DDBJ databases">
        <authorList>
            <person name="Zhirakovskaya E."/>
        </authorList>
    </citation>
    <scope>NUCLEOTIDE SEQUENCE</scope>
</reference>
<name>A0A3B0UWK4_9ZZZZ</name>
<dbReference type="AlphaFoldDB" id="A0A3B0UWK4"/>
<protein>
    <submittedName>
        <fullName evidence="1">Uncharacterized protein</fullName>
    </submittedName>
</protein>
<dbReference type="InterPro" id="IPR036388">
    <property type="entry name" value="WH-like_DNA-bd_sf"/>
</dbReference>
<feature type="non-terminal residue" evidence="1">
    <location>
        <position position="39"/>
    </location>
</feature>